<dbReference type="InterPro" id="IPR036425">
    <property type="entry name" value="MoaB/Mog-like_dom_sf"/>
</dbReference>
<dbReference type="Gene3D" id="3.30.70.2860">
    <property type="match status" value="1"/>
</dbReference>
<sequence length="420" mass="45467">MRGEILAVGTELTNGSKLDTNSQWLCNELAAVGVTVVSTSTIRDELDEMAEVIARAATRRDLLIITGGLGPTLDDLTREALSVAFDQPLTLHEESVQHIEHLFASRGREMPERNRLQAMFPLNATPIPNPVGTAPGIWMEIPRANGKQSNGAACRIAALPGVPFEMKRLFQDYVRPRVSGNAGIIRRARVNVFGAGESRVEELLGELTARGREPEVGITAHAGTITLRISANGRDESECDAQISTVKLSIQELLGDLVFAEEDDQLEHVILELLSQRGETLSVVEHGTGGLLNAWLSEADSSHQVFRGGSVITTSDLETEATTPLGQLLNTSVAREDVIALAHACRGAYQTNYAIAAIRPQSDETKDGNPFRIAVAGRDKQLAVTHQPVTHDFVGRNMAAKTGLNLLRLDLMREQSAPNP</sequence>
<dbReference type="SUPFAM" id="SSF53218">
    <property type="entry name" value="Molybdenum cofactor biosynthesis proteins"/>
    <property type="match status" value="1"/>
</dbReference>
<dbReference type="SUPFAM" id="SSF142433">
    <property type="entry name" value="CinA-like"/>
    <property type="match status" value="1"/>
</dbReference>
<dbReference type="InterPro" id="IPR050101">
    <property type="entry name" value="CinA"/>
</dbReference>
<dbReference type="SMART" id="SM00852">
    <property type="entry name" value="MoCF_biosynth"/>
    <property type="match status" value="1"/>
</dbReference>
<dbReference type="Proteomes" id="UP000319976">
    <property type="component" value="Chromosome"/>
</dbReference>
<dbReference type="EMBL" id="CP036316">
    <property type="protein sequence ID" value="QDT65701.1"/>
    <property type="molecule type" value="Genomic_DNA"/>
</dbReference>
<dbReference type="PANTHER" id="PTHR13939">
    <property type="entry name" value="NICOTINAMIDE-NUCLEOTIDE AMIDOHYDROLASE PNCC"/>
    <property type="match status" value="1"/>
</dbReference>
<dbReference type="AlphaFoldDB" id="A0A517TBF4"/>
<dbReference type="Gene3D" id="3.40.980.10">
    <property type="entry name" value="MoaB/Mog-like domain"/>
    <property type="match status" value="1"/>
</dbReference>
<dbReference type="InterPro" id="IPR036653">
    <property type="entry name" value="CinA-like_C"/>
</dbReference>
<name>A0A517TBF4_9PLAN</name>
<evidence type="ECO:0000256" key="1">
    <source>
        <dbReference type="HAMAP-Rule" id="MF_00226"/>
    </source>
</evidence>
<dbReference type="PIRSF" id="PIRSF006728">
    <property type="entry name" value="CinA"/>
    <property type="match status" value="1"/>
</dbReference>
<protein>
    <recommendedName>
        <fullName evidence="1">CinA-like protein</fullName>
    </recommendedName>
</protein>
<dbReference type="Gene3D" id="3.90.950.20">
    <property type="entry name" value="CinA-like"/>
    <property type="match status" value="1"/>
</dbReference>
<dbReference type="NCBIfam" id="TIGR00200">
    <property type="entry name" value="cinA_nterm"/>
    <property type="match status" value="1"/>
</dbReference>
<evidence type="ECO:0000313" key="4">
    <source>
        <dbReference type="Proteomes" id="UP000319976"/>
    </source>
</evidence>
<reference evidence="3 4" key="1">
    <citation type="submission" date="2019-02" db="EMBL/GenBank/DDBJ databases">
        <title>Deep-cultivation of Planctomycetes and their phenomic and genomic characterization uncovers novel biology.</title>
        <authorList>
            <person name="Wiegand S."/>
            <person name="Jogler M."/>
            <person name="Boedeker C."/>
            <person name="Pinto D."/>
            <person name="Vollmers J."/>
            <person name="Rivas-Marin E."/>
            <person name="Kohn T."/>
            <person name="Peeters S.H."/>
            <person name="Heuer A."/>
            <person name="Rast P."/>
            <person name="Oberbeckmann S."/>
            <person name="Bunk B."/>
            <person name="Jeske O."/>
            <person name="Meyerdierks A."/>
            <person name="Storesund J.E."/>
            <person name="Kallscheuer N."/>
            <person name="Luecker S."/>
            <person name="Lage O.M."/>
            <person name="Pohl T."/>
            <person name="Merkel B.J."/>
            <person name="Hornburger P."/>
            <person name="Mueller R.-W."/>
            <person name="Bruemmer F."/>
            <person name="Labrenz M."/>
            <person name="Spormann A.M."/>
            <person name="Op den Camp H."/>
            <person name="Overmann J."/>
            <person name="Amann R."/>
            <person name="Jetten M.S.M."/>
            <person name="Mascher T."/>
            <person name="Medema M.H."/>
            <person name="Devos D.P."/>
            <person name="Kaster A.-K."/>
            <person name="Ovreas L."/>
            <person name="Rohde M."/>
            <person name="Galperin M.Y."/>
            <person name="Jogler C."/>
        </authorList>
    </citation>
    <scope>NUCLEOTIDE SEQUENCE [LARGE SCALE GENOMIC DNA]</scope>
    <source>
        <strain evidence="3 4">V22</strain>
    </source>
</reference>
<feature type="domain" description="MoaB/Mog" evidence="2">
    <location>
        <begin position="4"/>
        <end position="180"/>
    </location>
</feature>
<evidence type="ECO:0000259" key="2">
    <source>
        <dbReference type="SMART" id="SM00852"/>
    </source>
</evidence>
<dbReference type="Pfam" id="PF00994">
    <property type="entry name" value="MoCF_biosynth"/>
    <property type="match status" value="1"/>
</dbReference>
<dbReference type="RefSeq" id="WP_145264061.1">
    <property type="nucleotide sequence ID" value="NZ_CP036316.1"/>
</dbReference>
<gene>
    <name evidence="3" type="primary">cinA</name>
    <name evidence="3" type="ORF">V22_29610</name>
</gene>
<dbReference type="HAMAP" id="MF_00226_B">
    <property type="entry name" value="CinA_B"/>
    <property type="match status" value="1"/>
</dbReference>
<organism evidence="3 4">
    <name type="scientific">Calycomorphotria hydatis</name>
    <dbReference type="NCBI Taxonomy" id="2528027"/>
    <lineage>
        <taxon>Bacteria</taxon>
        <taxon>Pseudomonadati</taxon>
        <taxon>Planctomycetota</taxon>
        <taxon>Planctomycetia</taxon>
        <taxon>Planctomycetales</taxon>
        <taxon>Planctomycetaceae</taxon>
        <taxon>Calycomorphotria</taxon>
    </lineage>
</organism>
<accession>A0A517TBF4</accession>
<dbReference type="InterPro" id="IPR008135">
    <property type="entry name" value="Competence-induced_CinA"/>
</dbReference>
<dbReference type="CDD" id="cd00885">
    <property type="entry name" value="cinA"/>
    <property type="match status" value="1"/>
</dbReference>
<dbReference type="OrthoDB" id="9801454at2"/>
<evidence type="ECO:0000313" key="3">
    <source>
        <dbReference type="EMBL" id="QDT65701.1"/>
    </source>
</evidence>
<dbReference type="Pfam" id="PF02464">
    <property type="entry name" value="CinA"/>
    <property type="match status" value="1"/>
</dbReference>
<proteinExistence type="inferred from homology"/>
<comment type="similarity">
    <text evidence="1">Belongs to the CinA family.</text>
</comment>
<dbReference type="InterPro" id="IPR001453">
    <property type="entry name" value="MoaB/Mog_dom"/>
</dbReference>
<dbReference type="InterPro" id="IPR008136">
    <property type="entry name" value="CinA_C"/>
</dbReference>
<keyword evidence="4" id="KW-1185">Reference proteome</keyword>
<dbReference type="KEGG" id="chya:V22_29610"/>
<dbReference type="InterPro" id="IPR041424">
    <property type="entry name" value="CinA_KH"/>
</dbReference>
<dbReference type="Pfam" id="PF18146">
    <property type="entry name" value="CinA_KH"/>
    <property type="match status" value="1"/>
</dbReference>
<dbReference type="PANTHER" id="PTHR13939:SF0">
    <property type="entry name" value="NMN AMIDOHYDROLASE-LIKE PROTEIN YFAY"/>
    <property type="match status" value="1"/>
</dbReference>